<dbReference type="EMBL" id="LR743598">
    <property type="protein sequence ID" value="CAA2629416.1"/>
    <property type="molecule type" value="Genomic_DNA"/>
</dbReference>
<proteinExistence type="predicted"/>
<gene>
    <name evidence="1" type="ORF">SI7747_11015054</name>
</gene>
<dbReference type="Gene3D" id="2.40.70.10">
    <property type="entry name" value="Acid Proteases"/>
    <property type="match status" value="1"/>
</dbReference>
<evidence type="ECO:0000313" key="2">
    <source>
        <dbReference type="Proteomes" id="UP001189122"/>
    </source>
</evidence>
<dbReference type="CDD" id="cd00303">
    <property type="entry name" value="retropepsin_like"/>
    <property type="match status" value="1"/>
</dbReference>
<accession>A0A7I8JES7</accession>
<dbReference type="PANTHER" id="PTHR33067">
    <property type="entry name" value="RNA-DIRECTED DNA POLYMERASE-RELATED"/>
    <property type="match status" value="1"/>
</dbReference>
<keyword evidence="2" id="KW-1185">Reference proteome</keyword>
<evidence type="ECO:0000313" key="1">
    <source>
        <dbReference type="EMBL" id="CAA2629416.1"/>
    </source>
</evidence>
<dbReference type="Proteomes" id="UP001189122">
    <property type="component" value="Unassembled WGS sequence"/>
</dbReference>
<reference evidence="1 2" key="1">
    <citation type="submission" date="2019-12" db="EMBL/GenBank/DDBJ databases">
        <authorList>
            <person name="Scholz U."/>
            <person name="Mascher M."/>
            <person name="Fiebig A."/>
        </authorList>
    </citation>
    <scope>NUCLEOTIDE SEQUENCE</scope>
</reference>
<organism evidence="1">
    <name type="scientific">Spirodela intermedia</name>
    <name type="common">Intermediate duckweed</name>
    <dbReference type="NCBI Taxonomy" id="51605"/>
    <lineage>
        <taxon>Eukaryota</taxon>
        <taxon>Viridiplantae</taxon>
        <taxon>Streptophyta</taxon>
        <taxon>Embryophyta</taxon>
        <taxon>Tracheophyta</taxon>
        <taxon>Spermatophyta</taxon>
        <taxon>Magnoliopsida</taxon>
        <taxon>Liliopsida</taxon>
        <taxon>Araceae</taxon>
        <taxon>Lemnoideae</taxon>
        <taxon>Spirodela</taxon>
    </lineage>
</organism>
<dbReference type="AlphaFoldDB" id="A0A7I8JES7"/>
<name>A0A7I8JES7_SPIIN</name>
<protein>
    <submittedName>
        <fullName evidence="1">Uncharacterized protein</fullName>
    </submittedName>
</protein>
<dbReference type="PANTHER" id="PTHR33067:SF9">
    <property type="entry name" value="RNA-DIRECTED DNA POLYMERASE"/>
    <property type="match status" value="1"/>
</dbReference>
<dbReference type="EMBL" id="CACRZD030000011">
    <property type="protein sequence ID" value="CAA6668660.1"/>
    <property type="molecule type" value="Genomic_DNA"/>
</dbReference>
<dbReference type="InterPro" id="IPR021109">
    <property type="entry name" value="Peptidase_aspartic_dom_sf"/>
</dbReference>
<dbReference type="SUPFAM" id="SSF50630">
    <property type="entry name" value="Acid proteases"/>
    <property type="match status" value="1"/>
</dbReference>
<sequence length="202" mass="23037">MIDAFKGATITFHLEDVLKCVPPISKYVKNICTPKRTQKKVQLSKNISSLLLDFIPLKKKASRAPFIKCEINGMIFPKSLLDFGASVNLMPKALFDKLKFGDLEPMCMNLLLADTPVRQPHGRLNDVLVRIQQYTFHVDFIMVDMNVTRNFSQLTIILGQPFLATAKAIIDWKKGTIEFKVGEEKVELNMIEFFENSKGFHE</sequence>